<dbReference type="InterPro" id="IPR045677">
    <property type="entry name" value="DUF6197"/>
</dbReference>
<reference evidence="1" key="2">
    <citation type="submission" date="2021-08" db="EMBL/GenBank/DDBJ databases">
        <authorList>
            <person name="Tani A."/>
            <person name="Ola A."/>
            <person name="Ogura Y."/>
            <person name="Katsura K."/>
            <person name="Hayashi T."/>
        </authorList>
    </citation>
    <scope>NUCLEOTIDE SEQUENCE</scope>
    <source>
        <strain evidence="1">DSM 19015</strain>
    </source>
</reference>
<accession>A0ABQ4RUC9</accession>
<name>A0ABQ4RUC9_9HYPH</name>
<comment type="caution">
    <text evidence="1">The sequence shown here is derived from an EMBL/GenBank/DDBJ whole genome shotgun (WGS) entry which is preliminary data.</text>
</comment>
<dbReference type="Proteomes" id="UP001055125">
    <property type="component" value="Unassembled WGS sequence"/>
</dbReference>
<dbReference type="EMBL" id="BPQP01000006">
    <property type="protein sequence ID" value="GJD93314.1"/>
    <property type="molecule type" value="Genomic_DNA"/>
</dbReference>
<organism evidence="1 2">
    <name type="scientific">Methylobacterium iners</name>
    <dbReference type="NCBI Taxonomy" id="418707"/>
    <lineage>
        <taxon>Bacteria</taxon>
        <taxon>Pseudomonadati</taxon>
        <taxon>Pseudomonadota</taxon>
        <taxon>Alphaproteobacteria</taxon>
        <taxon>Hyphomicrobiales</taxon>
        <taxon>Methylobacteriaceae</taxon>
        <taxon>Methylobacterium</taxon>
    </lineage>
</organism>
<reference evidence="1" key="1">
    <citation type="journal article" date="2021" name="Front. Microbiol.">
        <title>Comprehensive Comparative Genomics and Phenotyping of Methylobacterium Species.</title>
        <authorList>
            <person name="Alessa O."/>
            <person name="Ogura Y."/>
            <person name="Fujitani Y."/>
            <person name="Takami H."/>
            <person name="Hayashi T."/>
            <person name="Sahin N."/>
            <person name="Tani A."/>
        </authorList>
    </citation>
    <scope>NUCLEOTIDE SEQUENCE</scope>
    <source>
        <strain evidence="1">DSM 19015</strain>
    </source>
</reference>
<evidence type="ECO:0000313" key="1">
    <source>
        <dbReference type="EMBL" id="GJD93314.1"/>
    </source>
</evidence>
<protein>
    <submittedName>
        <fullName evidence="1">Uncharacterized protein</fullName>
    </submittedName>
</protein>
<evidence type="ECO:0000313" key="2">
    <source>
        <dbReference type="Proteomes" id="UP001055125"/>
    </source>
</evidence>
<keyword evidence="2" id="KW-1185">Reference proteome</keyword>
<proteinExistence type="predicted"/>
<sequence>MPDFSTVPAVLDGVLSLLAVPDHWARAAAARNALGHPVPVDSNEAVAWSLDGAIERVIGYWEDETITEDEAERRLALESATFTALGVNTAAMNDAAGYRNVIALLKAARSRSFSPMA</sequence>
<dbReference type="Pfam" id="PF19698">
    <property type="entry name" value="DUF6197"/>
    <property type="match status" value="1"/>
</dbReference>
<gene>
    <name evidence="1" type="ORF">OCOJLMKI_0506</name>
</gene>